<dbReference type="RefSeq" id="WP_195032501.1">
    <property type="nucleotide sequence ID" value="NZ_JADLRE010000005.1"/>
</dbReference>
<feature type="region of interest" description="Disordered" evidence="1">
    <location>
        <begin position="1"/>
        <end position="34"/>
    </location>
</feature>
<dbReference type="Proteomes" id="UP000807309">
    <property type="component" value="Unassembled WGS sequence"/>
</dbReference>
<gene>
    <name evidence="3" type="ORF">IU470_08840</name>
</gene>
<keyword evidence="2" id="KW-0472">Membrane</keyword>
<name>A0ABS0C497_9NOCA</name>
<proteinExistence type="predicted"/>
<keyword evidence="2" id="KW-1133">Transmembrane helix</keyword>
<evidence type="ECO:0000313" key="3">
    <source>
        <dbReference type="EMBL" id="MBF6225214.1"/>
    </source>
</evidence>
<keyword evidence="4" id="KW-1185">Reference proteome</keyword>
<comment type="caution">
    <text evidence="3">The sequence shown here is derived from an EMBL/GenBank/DDBJ whole genome shotgun (WGS) entry which is preliminary data.</text>
</comment>
<dbReference type="EMBL" id="JADLRE010000005">
    <property type="protein sequence ID" value="MBF6225214.1"/>
    <property type="molecule type" value="Genomic_DNA"/>
</dbReference>
<feature type="compositionally biased region" description="Basic and acidic residues" evidence="1">
    <location>
        <begin position="12"/>
        <end position="22"/>
    </location>
</feature>
<protein>
    <submittedName>
        <fullName evidence="3">Uncharacterized protein</fullName>
    </submittedName>
</protein>
<evidence type="ECO:0000256" key="2">
    <source>
        <dbReference type="SAM" id="Phobius"/>
    </source>
</evidence>
<organism evidence="3 4">
    <name type="scientific">Nocardia abscessus</name>
    <dbReference type="NCBI Taxonomy" id="120957"/>
    <lineage>
        <taxon>Bacteria</taxon>
        <taxon>Bacillati</taxon>
        <taxon>Actinomycetota</taxon>
        <taxon>Actinomycetes</taxon>
        <taxon>Mycobacteriales</taxon>
        <taxon>Nocardiaceae</taxon>
        <taxon>Nocardia</taxon>
    </lineage>
</organism>
<evidence type="ECO:0000313" key="4">
    <source>
        <dbReference type="Proteomes" id="UP000807309"/>
    </source>
</evidence>
<evidence type="ECO:0000256" key="1">
    <source>
        <dbReference type="SAM" id="MobiDB-lite"/>
    </source>
</evidence>
<reference evidence="3 4" key="1">
    <citation type="submission" date="2020-10" db="EMBL/GenBank/DDBJ databases">
        <title>Identification of Nocardia species via Next-generation sequencing and recognition of intraspecies genetic diversity.</title>
        <authorList>
            <person name="Li P."/>
            <person name="Li P."/>
            <person name="Lu B."/>
        </authorList>
    </citation>
    <scope>NUCLEOTIDE SEQUENCE [LARGE SCALE GENOMIC DNA]</scope>
    <source>
        <strain evidence="3 4">N-11</strain>
    </source>
</reference>
<sequence length="224" mass="23519">MSEQHPPTGGSRVDHPEQRPPSRQEGPPTPEPVHSRRARLHEIGPAWITAISGLIVALTGAGVFVGRATAPVSAPPATSTSAIASAPTTPAISSQASMTASASNVPAGTVLVDNCAIDIAHGYRLPIGRLSECPVPTTDYGIGVEMRYLTFSTEAPLKLARLDSPPATFDACKKNTRFTKEVFGPRKNYVVCITGNGVVAAATFTKTAEGDDPTATFNLTIWQE</sequence>
<accession>A0ABS0C497</accession>
<keyword evidence="2" id="KW-0812">Transmembrane</keyword>
<feature type="transmembrane region" description="Helical" evidence="2">
    <location>
        <begin position="46"/>
        <end position="66"/>
    </location>
</feature>